<proteinExistence type="inferred from homology"/>
<dbReference type="InterPro" id="IPR006501">
    <property type="entry name" value="Pectinesterase_inhib_dom"/>
</dbReference>
<dbReference type="NCBIfam" id="TIGR01614">
    <property type="entry name" value="PME_inhib"/>
    <property type="match status" value="1"/>
</dbReference>
<evidence type="ECO:0000256" key="2">
    <source>
        <dbReference type="ARBA" id="ARBA00023157"/>
    </source>
</evidence>
<sequence length="177" mass="19293">MMVFILTQPYPSAADDALIHKVCSNLGDTASFCVTLLKSDPLSSSADAVGLAKIALSNFSQHSQSAMDLLNNITTCTPAATPALGPSNSAHPDQSNCEMRFQDTVDIAPVMSKGLDQKYYDSVISDLFYLRATTEMCDQELSQHKCHEYSPLVEMNNRWNTLLQVCLGLVQTLAGRV</sequence>
<keyword evidence="1" id="KW-0732">Signal</keyword>
<dbReference type="Gramene" id="Kaladp0071s0382.1.v1.1">
    <property type="protein sequence ID" value="Kaladp0071s0382.1.v1.1.CDS.1"/>
    <property type="gene ID" value="Kaladp0071s0382.v1.1"/>
</dbReference>
<evidence type="ECO:0000259" key="4">
    <source>
        <dbReference type="Pfam" id="PF04043"/>
    </source>
</evidence>
<dbReference type="SUPFAM" id="SSF101148">
    <property type="entry name" value="Plant invertase/pectin methylesterase inhibitor"/>
    <property type="match status" value="1"/>
</dbReference>
<evidence type="ECO:0000313" key="5">
    <source>
        <dbReference type="EnsemblPlants" id="Kaladp0071s0382.1.v1.1.CDS.1"/>
    </source>
</evidence>
<dbReference type="InterPro" id="IPR035513">
    <property type="entry name" value="Invertase/methylesterase_inhib"/>
</dbReference>
<evidence type="ECO:0000256" key="3">
    <source>
        <dbReference type="ARBA" id="ARBA00038471"/>
    </source>
</evidence>
<keyword evidence="6" id="KW-1185">Reference proteome</keyword>
<feature type="domain" description="Pectinesterase inhibitor" evidence="4">
    <location>
        <begin position="18"/>
        <end position="167"/>
    </location>
</feature>
<dbReference type="Gene3D" id="1.20.140.40">
    <property type="entry name" value="Invertase/pectin methylesterase inhibitor family protein"/>
    <property type="match status" value="1"/>
</dbReference>
<dbReference type="AlphaFoldDB" id="A0A7N0UML1"/>
<comment type="similarity">
    <text evidence="3">Belongs to the PMEI family.</text>
</comment>
<dbReference type="Pfam" id="PF04043">
    <property type="entry name" value="PMEI"/>
    <property type="match status" value="1"/>
</dbReference>
<dbReference type="EnsemblPlants" id="Kaladp0071s0382.1.v1.1">
    <property type="protein sequence ID" value="Kaladp0071s0382.1.v1.1.CDS.1"/>
    <property type="gene ID" value="Kaladp0071s0382.v1.1"/>
</dbReference>
<keyword evidence="2" id="KW-1015">Disulfide bond</keyword>
<organism evidence="5 6">
    <name type="scientific">Kalanchoe fedtschenkoi</name>
    <name type="common">Lavender scallops</name>
    <name type="synonym">South American air plant</name>
    <dbReference type="NCBI Taxonomy" id="63787"/>
    <lineage>
        <taxon>Eukaryota</taxon>
        <taxon>Viridiplantae</taxon>
        <taxon>Streptophyta</taxon>
        <taxon>Embryophyta</taxon>
        <taxon>Tracheophyta</taxon>
        <taxon>Spermatophyta</taxon>
        <taxon>Magnoliopsida</taxon>
        <taxon>eudicotyledons</taxon>
        <taxon>Gunneridae</taxon>
        <taxon>Pentapetalae</taxon>
        <taxon>Saxifragales</taxon>
        <taxon>Crassulaceae</taxon>
        <taxon>Kalanchoe</taxon>
    </lineage>
</organism>
<accession>A0A7N0UML1</accession>
<dbReference type="GO" id="GO:0004857">
    <property type="term" value="F:enzyme inhibitor activity"/>
    <property type="evidence" value="ECO:0007669"/>
    <property type="project" value="InterPro"/>
</dbReference>
<evidence type="ECO:0000313" key="6">
    <source>
        <dbReference type="Proteomes" id="UP000594263"/>
    </source>
</evidence>
<dbReference type="PANTHER" id="PTHR35357:SF8">
    <property type="entry name" value="OS01G0111000 PROTEIN"/>
    <property type="match status" value="1"/>
</dbReference>
<dbReference type="Proteomes" id="UP000594263">
    <property type="component" value="Unplaced"/>
</dbReference>
<dbReference type="PANTHER" id="PTHR35357">
    <property type="entry name" value="OS02G0537100 PROTEIN"/>
    <property type="match status" value="1"/>
</dbReference>
<name>A0A7N0UML1_KALFE</name>
<protein>
    <recommendedName>
        <fullName evidence="4">Pectinesterase inhibitor domain-containing protein</fullName>
    </recommendedName>
</protein>
<evidence type="ECO:0000256" key="1">
    <source>
        <dbReference type="ARBA" id="ARBA00022729"/>
    </source>
</evidence>
<reference evidence="5" key="1">
    <citation type="submission" date="2021-01" db="UniProtKB">
        <authorList>
            <consortium name="EnsemblPlants"/>
        </authorList>
    </citation>
    <scope>IDENTIFICATION</scope>
</reference>